<dbReference type="EMBL" id="QOGZ01000022">
    <property type="protein sequence ID" value="RDA36184.1"/>
    <property type="molecule type" value="Genomic_DNA"/>
</dbReference>
<dbReference type="InterPro" id="IPR051220">
    <property type="entry name" value="TFA_Chaperone"/>
</dbReference>
<proteinExistence type="predicted"/>
<gene>
    <name evidence="1" type="ORF">DTL43_18225</name>
</gene>
<dbReference type="RefSeq" id="WP_074501524.1">
    <property type="nucleotide sequence ID" value="NZ_JAHUTX010000034.1"/>
</dbReference>
<name>A0A369FP22_ECOLX</name>
<dbReference type="AlphaFoldDB" id="A0A369FP22"/>
<sequence>MRYVYSAKKNAFYPVELQDNYEASGTWPADGIEVGVDVFNIFSQLPPEGKQRIPDSNGMPAWGDIPPPTHDELVAAATAEKQHRIDAANAFMSSRQWPGKAAMGRLSAADKVQYNLWLDYLDALEAVDTAIAPDINWPARPAE</sequence>
<evidence type="ECO:0000313" key="1">
    <source>
        <dbReference type="EMBL" id="RDA36184.1"/>
    </source>
</evidence>
<accession>A0A369FP22</accession>
<evidence type="ECO:0000313" key="2">
    <source>
        <dbReference type="Proteomes" id="UP000253687"/>
    </source>
</evidence>
<organism evidence="1 2">
    <name type="scientific">Escherichia coli</name>
    <dbReference type="NCBI Taxonomy" id="562"/>
    <lineage>
        <taxon>Bacteria</taxon>
        <taxon>Pseudomonadati</taxon>
        <taxon>Pseudomonadota</taxon>
        <taxon>Gammaproteobacteria</taxon>
        <taxon>Enterobacterales</taxon>
        <taxon>Enterobacteriaceae</taxon>
        <taxon>Escherichia</taxon>
    </lineage>
</organism>
<protein>
    <submittedName>
        <fullName evidence="1">Tail fiber assembly protein</fullName>
    </submittedName>
</protein>
<dbReference type="InterPro" id="IPR003458">
    <property type="entry name" value="Phage_T4_Gp38_tail_assem"/>
</dbReference>
<comment type="caution">
    <text evidence="1">The sequence shown here is derived from an EMBL/GenBank/DDBJ whole genome shotgun (WGS) entry which is preliminary data.</text>
</comment>
<dbReference type="Proteomes" id="UP000253687">
    <property type="component" value="Unassembled WGS sequence"/>
</dbReference>
<reference evidence="1 2" key="1">
    <citation type="submission" date="2018-07" db="EMBL/GenBank/DDBJ databases">
        <title>Whole Genome Sequence Analysis of Avian Pathogenic E. coli - An Australian Perspective.</title>
        <authorList>
            <person name="Cummins M.L."/>
            <person name="Reid C.J."/>
            <person name="Roy Chowdhury P."/>
            <person name="Bushell R."/>
            <person name="Esbert N."/>
            <person name="Tivendale K.A."/>
            <person name="Noormohammadi A.H."/>
            <person name="Islam S."/>
            <person name="Marenda M.S."/>
            <person name="Browning G.F."/>
            <person name="Markham P.F."/>
            <person name="Djordjevic S.P."/>
        </authorList>
    </citation>
    <scope>NUCLEOTIDE SEQUENCE [LARGE SCALE GENOMIC DNA]</scope>
    <source>
        <strain evidence="1 2">AVC211</strain>
    </source>
</reference>
<dbReference type="PANTHER" id="PTHR34413:SF1">
    <property type="entry name" value="CYTOPLASMIC PROTEIN"/>
    <property type="match status" value="1"/>
</dbReference>
<dbReference type="Pfam" id="PF02413">
    <property type="entry name" value="Caudo_TAP"/>
    <property type="match status" value="1"/>
</dbReference>
<dbReference type="PANTHER" id="PTHR34413">
    <property type="entry name" value="PROPHAGE TAIL FIBER ASSEMBLY PROTEIN HOMOLOG TFAE-RELATED-RELATED"/>
    <property type="match status" value="1"/>
</dbReference>